<dbReference type="InterPro" id="IPR027417">
    <property type="entry name" value="P-loop_NTPase"/>
</dbReference>
<accession>A0A077ZVX2</accession>
<evidence type="ECO:0000313" key="1">
    <source>
        <dbReference type="EMBL" id="CDW74100.1"/>
    </source>
</evidence>
<dbReference type="PANTHER" id="PTHR13308">
    <property type="entry name" value="NEDD4-BINDING PROTEIN 2-LIKE 1"/>
    <property type="match status" value="1"/>
</dbReference>
<evidence type="ECO:0000313" key="2">
    <source>
        <dbReference type="Proteomes" id="UP000039865"/>
    </source>
</evidence>
<sequence length="205" mass="23540">MEGSPNKPSKFKFCYIMQGLPGSGKSTVARQLAGENGKIFQLDKTIVERKKSLVDQDIKTLSDIYESIFQDFCQEMQKGTEIIVIDNTNLSEWEYIRFVKKAQLEHFFVSIVALPPPDEIQTAVERSQFDVNDDQMTQMLAKWEPFSPQRLLDKTHKMHNQGIDPHLTHAAAYHKMSSDVNHNKRNSFVNPPDVIAENVVEEEQQ</sequence>
<dbReference type="SUPFAM" id="SSF52540">
    <property type="entry name" value="P-loop containing nucleoside triphosphate hydrolases"/>
    <property type="match status" value="1"/>
</dbReference>
<dbReference type="EMBL" id="CCKQ01002995">
    <property type="protein sequence ID" value="CDW74100.1"/>
    <property type="molecule type" value="Genomic_DNA"/>
</dbReference>
<dbReference type="PANTHER" id="PTHR13308:SF40">
    <property type="entry name" value="NEDD4-BINDING PROTEIN 2-LIKE 1"/>
    <property type="match status" value="1"/>
</dbReference>
<dbReference type="Proteomes" id="UP000039865">
    <property type="component" value="Unassembled WGS sequence"/>
</dbReference>
<dbReference type="InterPro" id="IPR026302">
    <property type="entry name" value="NEDD4-bd_p2"/>
</dbReference>
<dbReference type="InParanoid" id="A0A077ZVX2"/>
<name>A0A077ZVX2_STYLE</name>
<dbReference type="Pfam" id="PF13671">
    <property type="entry name" value="AAA_33"/>
    <property type="match status" value="1"/>
</dbReference>
<dbReference type="AlphaFoldDB" id="A0A077ZVX2"/>
<organism evidence="1 2">
    <name type="scientific">Stylonychia lemnae</name>
    <name type="common">Ciliate</name>
    <dbReference type="NCBI Taxonomy" id="5949"/>
    <lineage>
        <taxon>Eukaryota</taxon>
        <taxon>Sar</taxon>
        <taxon>Alveolata</taxon>
        <taxon>Ciliophora</taxon>
        <taxon>Intramacronucleata</taxon>
        <taxon>Spirotrichea</taxon>
        <taxon>Stichotrichia</taxon>
        <taxon>Sporadotrichida</taxon>
        <taxon>Oxytrichidae</taxon>
        <taxon>Stylonychinae</taxon>
        <taxon>Stylonychia</taxon>
    </lineage>
</organism>
<keyword evidence="2" id="KW-1185">Reference proteome</keyword>
<protein>
    <submittedName>
        <fullName evidence="1">Uncharacterized protein</fullName>
    </submittedName>
</protein>
<reference evidence="1 2" key="1">
    <citation type="submission" date="2014-06" db="EMBL/GenBank/DDBJ databases">
        <authorList>
            <person name="Swart Estienne"/>
        </authorList>
    </citation>
    <scope>NUCLEOTIDE SEQUENCE [LARGE SCALE GENOMIC DNA]</scope>
    <source>
        <strain evidence="1 2">130c</strain>
    </source>
</reference>
<dbReference type="Gene3D" id="3.40.50.300">
    <property type="entry name" value="P-loop containing nucleotide triphosphate hydrolases"/>
    <property type="match status" value="1"/>
</dbReference>
<proteinExistence type="predicted"/>
<dbReference type="OrthoDB" id="3231855at2759"/>
<gene>
    <name evidence="1" type="primary">Contig13060.g13928</name>
    <name evidence="1" type="ORF">STYLEM_3093</name>
</gene>